<keyword evidence="2" id="KW-1185">Reference proteome</keyword>
<name>A0AA38GN85_TAXCH</name>
<sequence>ARQQLTMRIGCPRLLVRMWPHVSVCGSLGDHALRWDSGVQRYRAIDRDHTA</sequence>
<protein>
    <submittedName>
        <fullName evidence="1">Uncharacterized protein</fullName>
    </submittedName>
</protein>
<organism evidence="1 2">
    <name type="scientific">Taxus chinensis</name>
    <name type="common">Chinese yew</name>
    <name type="synonym">Taxus wallichiana var. chinensis</name>
    <dbReference type="NCBI Taxonomy" id="29808"/>
    <lineage>
        <taxon>Eukaryota</taxon>
        <taxon>Viridiplantae</taxon>
        <taxon>Streptophyta</taxon>
        <taxon>Embryophyta</taxon>
        <taxon>Tracheophyta</taxon>
        <taxon>Spermatophyta</taxon>
        <taxon>Pinopsida</taxon>
        <taxon>Pinidae</taxon>
        <taxon>Conifers II</taxon>
        <taxon>Cupressales</taxon>
        <taxon>Taxaceae</taxon>
        <taxon>Taxus</taxon>
    </lineage>
</organism>
<accession>A0AA38GN85</accession>
<evidence type="ECO:0000313" key="2">
    <source>
        <dbReference type="Proteomes" id="UP000824469"/>
    </source>
</evidence>
<dbReference type="Proteomes" id="UP000824469">
    <property type="component" value="Unassembled WGS sequence"/>
</dbReference>
<dbReference type="EMBL" id="JAHRHJ020000002">
    <property type="protein sequence ID" value="KAH9325951.1"/>
    <property type="molecule type" value="Genomic_DNA"/>
</dbReference>
<dbReference type="AlphaFoldDB" id="A0AA38GN85"/>
<proteinExistence type="predicted"/>
<reference evidence="1 2" key="1">
    <citation type="journal article" date="2021" name="Nat. Plants">
        <title>The Taxus genome provides insights into paclitaxel biosynthesis.</title>
        <authorList>
            <person name="Xiong X."/>
            <person name="Gou J."/>
            <person name="Liao Q."/>
            <person name="Li Y."/>
            <person name="Zhou Q."/>
            <person name="Bi G."/>
            <person name="Li C."/>
            <person name="Du R."/>
            <person name="Wang X."/>
            <person name="Sun T."/>
            <person name="Guo L."/>
            <person name="Liang H."/>
            <person name="Lu P."/>
            <person name="Wu Y."/>
            <person name="Zhang Z."/>
            <person name="Ro D.K."/>
            <person name="Shang Y."/>
            <person name="Huang S."/>
            <person name="Yan J."/>
        </authorList>
    </citation>
    <scope>NUCLEOTIDE SEQUENCE [LARGE SCALE GENOMIC DNA]</scope>
    <source>
        <strain evidence="1">Ta-2019</strain>
    </source>
</reference>
<comment type="caution">
    <text evidence="1">The sequence shown here is derived from an EMBL/GenBank/DDBJ whole genome shotgun (WGS) entry which is preliminary data.</text>
</comment>
<evidence type="ECO:0000313" key="1">
    <source>
        <dbReference type="EMBL" id="KAH9325951.1"/>
    </source>
</evidence>
<gene>
    <name evidence="1" type="ORF">KI387_006129</name>
</gene>
<feature type="non-terminal residue" evidence="1">
    <location>
        <position position="1"/>
    </location>
</feature>